<sequence>MVHTPHTSSTVSGSVVVNASFFRYAPGTATRIAPKSRIVVYKYLDHLFSGVSLYSGLELPNKRFFPLVYARSLSNGSGISDAAFCRPGQLNPKLVEGKIVVCK</sequence>
<dbReference type="Proteomes" id="UP000631114">
    <property type="component" value="Unassembled WGS sequence"/>
</dbReference>
<evidence type="ECO:0000256" key="1">
    <source>
        <dbReference type="ARBA" id="ARBA00011073"/>
    </source>
</evidence>
<dbReference type="CDD" id="cd02120">
    <property type="entry name" value="PA_subtilisin_like"/>
    <property type="match status" value="1"/>
</dbReference>
<keyword evidence="2" id="KW-0732">Signal</keyword>
<evidence type="ECO:0000256" key="2">
    <source>
        <dbReference type="ARBA" id="ARBA00022729"/>
    </source>
</evidence>
<keyword evidence="4" id="KW-1185">Reference proteome</keyword>
<dbReference type="AlphaFoldDB" id="A0A835ILK9"/>
<comment type="caution">
    <text evidence="3">The sequence shown here is derived from an EMBL/GenBank/DDBJ whole genome shotgun (WGS) entry which is preliminary data.</text>
</comment>
<organism evidence="3 4">
    <name type="scientific">Coptis chinensis</name>
    <dbReference type="NCBI Taxonomy" id="261450"/>
    <lineage>
        <taxon>Eukaryota</taxon>
        <taxon>Viridiplantae</taxon>
        <taxon>Streptophyta</taxon>
        <taxon>Embryophyta</taxon>
        <taxon>Tracheophyta</taxon>
        <taxon>Spermatophyta</taxon>
        <taxon>Magnoliopsida</taxon>
        <taxon>Ranunculales</taxon>
        <taxon>Ranunculaceae</taxon>
        <taxon>Coptidoideae</taxon>
        <taxon>Coptis</taxon>
    </lineage>
</organism>
<gene>
    <name evidence="3" type="ORF">IFM89_010602</name>
</gene>
<evidence type="ECO:0000313" key="3">
    <source>
        <dbReference type="EMBL" id="KAF9619986.1"/>
    </source>
</evidence>
<protein>
    <submittedName>
        <fullName evidence="3">Uncharacterized protein</fullName>
    </submittedName>
</protein>
<name>A0A835ILK9_9MAGN</name>
<accession>A0A835ILK9</accession>
<comment type="similarity">
    <text evidence="1">Belongs to the peptidase S8 family.</text>
</comment>
<dbReference type="InterPro" id="IPR045051">
    <property type="entry name" value="SBT"/>
</dbReference>
<dbReference type="Gene3D" id="3.50.30.30">
    <property type="match status" value="1"/>
</dbReference>
<reference evidence="3 4" key="1">
    <citation type="submission" date="2020-10" db="EMBL/GenBank/DDBJ databases">
        <title>The Coptis chinensis genome and diversification of protoberbering-type alkaloids.</title>
        <authorList>
            <person name="Wang B."/>
            <person name="Shu S."/>
            <person name="Song C."/>
            <person name="Liu Y."/>
        </authorList>
    </citation>
    <scope>NUCLEOTIDE SEQUENCE [LARGE SCALE GENOMIC DNA]</scope>
    <source>
        <strain evidence="3">HL-2020</strain>
        <tissue evidence="3">Leaf</tissue>
    </source>
</reference>
<dbReference type="EMBL" id="JADFTS010000002">
    <property type="protein sequence ID" value="KAF9619986.1"/>
    <property type="molecule type" value="Genomic_DNA"/>
</dbReference>
<evidence type="ECO:0000313" key="4">
    <source>
        <dbReference type="Proteomes" id="UP000631114"/>
    </source>
</evidence>
<dbReference type="PANTHER" id="PTHR10795">
    <property type="entry name" value="PROPROTEIN CONVERTASE SUBTILISIN/KEXIN"/>
    <property type="match status" value="1"/>
</dbReference>
<proteinExistence type="inferred from homology"/>